<accession>A0A0H5QTV6</accession>
<name>A0A0H5QTV6_9EUKA</name>
<dbReference type="AlphaFoldDB" id="A0A0H5QTV6"/>
<proteinExistence type="predicted"/>
<evidence type="ECO:0000313" key="1">
    <source>
        <dbReference type="EMBL" id="CRZ05001.1"/>
    </source>
</evidence>
<dbReference type="EMBL" id="HACM01004559">
    <property type="protein sequence ID" value="CRZ05001.1"/>
    <property type="molecule type" value="Transcribed_RNA"/>
</dbReference>
<organism evidence="1">
    <name type="scientific">Spongospora subterranea</name>
    <dbReference type="NCBI Taxonomy" id="70186"/>
    <lineage>
        <taxon>Eukaryota</taxon>
        <taxon>Sar</taxon>
        <taxon>Rhizaria</taxon>
        <taxon>Endomyxa</taxon>
        <taxon>Phytomyxea</taxon>
        <taxon>Plasmodiophorida</taxon>
        <taxon>Plasmodiophoridae</taxon>
        <taxon>Spongospora</taxon>
    </lineage>
</organism>
<reference evidence="1" key="1">
    <citation type="submission" date="2015-04" db="EMBL/GenBank/DDBJ databases">
        <title>The genome sequence of the plant pathogenic Rhizarian Plasmodiophora brassicae reveals insights in its biotrophic life cycle and the origin of chitin synthesis.</title>
        <authorList>
            <person name="Schwelm A."/>
            <person name="Fogelqvist J."/>
            <person name="Knaust A."/>
            <person name="Julke S."/>
            <person name="Lilja T."/>
            <person name="Dhandapani V."/>
            <person name="Bonilla-Rosso G."/>
            <person name="Karlsson M."/>
            <person name="Shevchenko A."/>
            <person name="Choi S.R."/>
            <person name="Kim H.G."/>
            <person name="Park J.Y."/>
            <person name="Lim Y.P."/>
            <person name="Ludwig-Muller J."/>
            <person name="Dixelius C."/>
        </authorList>
    </citation>
    <scope>NUCLEOTIDE SEQUENCE</scope>
    <source>
        <tissue evidence="1">Potato root galls</tissue>
    </source>
</reference>
<sequence>MMIDSADETDRYYKTGVRGYLALIGDQRPMVKKTGHSDASAETEMVSDIRKAIAKESRENDALWELKDHSYSSQREQDCSRDVFSEDLVDPEESEPHKPYHAPILQQLIQDTSINRGPKIYDWNTIKHVELVHRQGLNAPSLTCTRINSGRTYFKIMHVQTDDVKHTNACLFVRRKSKRHKYRFSFDESKLCRRGNPSYAGKCMLTRSDADTSLYTLSLPSRQRVATILSTNRFGKHHIRVDLLNQYLNWHESGPAGLVMNGFINNHVNPMLSLRIEQSQRTVLVISKPDDGIHPPQERSEQNVHFDYPLTMFLVAAIFVIVNDQQQGLSLYPTL</sequence>
<protein>
    <recommendedName>
        <fullName evidence="2">Tubby C-terminal domain-containing protein</fullName>
    </recommendedName>
</protein>
<evidence type="ECO:0008006" key="2">
    <source>
        <dbReference type="Google" id="ProtNLM"/>
    </source>
</evidence>